<dbReference type="InterPro" id="IPR002641">
    <property type="entry name" value="PNPLA_dom"/>
</dbReference>
<feature type="short sequence motif" description="GXSXG" evidence="4">
    <location>
        <begin position="432"/>
        <end position="436"/>
    </location>
</feature>
<dbReference type="InterPro" id="IPR016035">
    <property type="entry name" value="Acyl_Trfase/lysoPLipase"/>
</dbReference>
<dbReference type="Gene3D" id="3.40.1090.10">
    <property type="entry name" value="Cytosolic phospholipase A2 catalytic domain"/>
    <property type="match status" value="1"/>
</dbReference>
<sequence>MFKAYTTRCQLTRYRLRASRNSANRVVEIQLCTDSHDQGWATDKAQGSWTWFDIVILSNANTDVPKHTKDGREMAWRSHANQVGQDTSTRHFGLIFDRRSELLAWLEVGNVIAVRASARFKGWTNYGGKGYVTARVLSEDLFTPQKWTLTSDKVPKLSQEIQDGGYTFTASTGCLVQATHATLQSKIWFTTPALTSESIHQLEAVQLFARSRFQRRDGEPVSASIAPGDSFSWFDIIVFEKPTDTVPKVVNGVSLVWLSHANVVNDFGADASPGQLFDENLINEEDVEQRHAAGILRHIRSAPQETYAESGHLVIRISNESHPAPAIVIPDVVAATQQAGQIYQDISDNQNVMYQSTIMAMLTNEVRADFVISTTPPPTYDSTLRPLRVLCLDGGGVRGVSELRILKQIMDKVSEAEGRTVHPYEVFDMMAGTSTGGLIALMLGRLKMSIEDCENTYDDISKRIFEEKARSIITSPRNAFLGGTYLYNSKPLEDAVKELVVKHLPGASPNEKLQDITNISETGQCKVFVMACRANSTNDGRQAVHLRSYKTTAQMPEEFPDFKIWEAARATSAAPAYFQRLEVGQDEFIDGGMGWNNPILELITEVSLMYGVNRPVGCILSLGTGIPLDLKFGSGYAPVEDIINMLTNSERAHENAVPFSKYIPLPGLDKYWRLNLSKALSDKDTVMKIVMEKPWFEKSKEREVPVGYGDVMTVMDNWTAIPLIRELTDKWLEHQLEQEALKKCASRLSQKAK</sequence>
<keyword evidence="1 4" id="KW-0378">Hydrolase</keyword>
<reference evidence="6 7" key="1">
    <citation type="submission" date="2014-06" db="EMBL/GenBank/DDBJ databases">
        <title>Evolutionary Origins and Diversification of the Mycorrhizal Mutualists.</title>
        <authorList>
            <consortium name="DOE Joint Genome Institute"/>
            <consortium name="Mycorrhizal Genomics Consortium"/>
            <person name="Kohler A."/>
            <person name="Kuo A."/>
            <person name="Nagy L.G."/>
            <person name="Floudas D."/>
            <person name="Copeland A."/>
            <person name="Barry K.W."/>
            <person name="Cichocki N."/>
            <person name="Veneault-Fourrey C."/>
            <person name="LaButti K."/>
            <person name="Lindquist E.A."/>
            <person name="Lipzen A."/>
            <person name="Lundell T."/>
            <person name="Morin E."/>
            <person name="Murat C."/>
            <person name="Riley R."/>
            <person name="Ohm R."/>
            <person name="Sun H."/>
            <person name="Tunlid A."/>
            <person name="Henrissat B."/>
            <person name="Grigoriev I.V."/>
            <person name="Hibbett D.S."/>
            <person name="Martin F."/>
        </authorList>
    </citation>
    <scope>NUCLEOTIDE SEQUENCE [LARGE SCALE GENOMIC DNA]</scope>
    <source>
        <strain evidence="6 7">SS14</strain>
    </source>
</reference>
<name>A0A0C9VXR9_SPHS4</name>
<feature type="short sequence motif" description="GXGXXG" evidence="4">
    <location>
        <begin position="394"/>
        <end position="399"/>
    </location>
</feature>
<feature type="active site" description="Proton acceptor" evidence="4">
    <location>
        <position position="590"/>
    </location>
</feature>
<dbReference type="PANTHER" id="PTHR24185">
    <property type="entry name" value="CALCIUM-INDEPENDENT PHOSPHOLIPASE A2-GAMMA"/>
    <property type="match status" value="1"/>
</dbReference>
<evidence type="ECO:0000256" key="4">
    <source>
        <dbReference type="PROSITE-ProRule" id="PRU01161"/>
    </source>
</evidence>
<dbReference type="Pfam" id="PF01734">
    <property type="entry name" value="Patatin"/>
    <property type="match status" value="1"/>
</dbReference>
<dbReference type="SUPFAM" id="SSF52151">
    <property type="entry name" value="FabD/lysophospholipase-like"/>
    <property type="match status" value="1"/>
</dbReference>
<dbReference type="GO" id="GO:0047499">
    <property type="term" value="F:calcium-independent phospholipase A2 activity"/>
    <property type="evidence" value="ECO:0007669"/>
    <property type="project" value="TreeGrafter"/>
</dbReference>
<accession>A0A0C9VXR9</accession>
<feature type="active site" description="Nucleophile" evidence="4">
    <location>
        <position position="434"/>
    </location>
</feature>
<gene>
    <name evidence="6" type="ORF">M422DRAFT_252972</name>
</gene>
<evidence type="ECO:0000313" key="7">
    <source>
        <dbReference type="Proteomes" id="UP000054279"/>
    </source>
</evidence>
<evidence type="ECO:0000256" key="3">
    <source>
        <dbReference type="ARBA" id="ARBA00023098"/>
    </source>
</evidence>
<protein>
    <recommendedName>
        <fullName evidence="5">PNPLA domain-containing protein</fullName>
    </recommendedName>
</protein>
<feature type="short sequence motif" description="DGA/G" evidence="4">
    <location>
        <begin position="590"/>
        <end position="592"/>
    </location>
</feature>
<dbReference type="GO" id="GO:0046486">
    <property type="term" value="P:glycerolipid metabolic process"/>
    <property type="evidence" value="ECO:0007669"/>
    <property type="project" value="UniProtKB-ARBA"/>
</dbReference>
<dbReference type="OrthoDB" id="630895at2759"/>
<dbReference type="GO" id="GO:0019369">
    <property type="term" value="P:arachidonate metabolic process"/>
    <property type="evidence" value="ECO:0007669"/>
    <property type="project" value="TreeGrafter"/>
</dbReference>
<keyword evidence="3 4" id="KW-0443">Lipid metabolism</keyword>
<evidence type="ECO:0000259" key="5">
    <source>
        <dbReference type="PROSITE" id="PS51635"/>
    </source>
</evidence>
<evidence type="ECO:0000313" key="6">
    <source>
        <dbReference type="EMBL" id="KIJ43725.1"/>
    </source>
</evidence>
<dbReference type="GO" id="GO:0016020">
    <property type="term" value="C:membrane"/>
    <property type="evidence" value="ECO:0007669"/>
    <property type="project" value="TreeGrafter"/>
</dbReference>
<evidence type="ECO:0000256" key="1">
    <source>
        <dbReference type="ARBA" id="ARBA00022801"/>
    </source>
</evidence>
<organism evidence="6 7">
    <name type="scientific">Sphaerobolus stellatus (strain SS14)</name>
    <dbReference type="NCBI Taxonomy" id="990650"/>
    <lineage>
        <taxon>Eukaryota</taxon>
        <taxon>Fungi</taxon>
        <taxon>Dikarya</taxon>
        <taxon>Basidiomycota</taxon>
        <taxon>Agaricomycotina</taxon>
        <taxon>Agaricomycetes</taxon>
        <taxon>Phallomycetidae</taxon>
        <taxon>Geastrales</taxon>
        <taxon>Sphaerobolaceae</taxon>
        <taxon>Sphaerobolus</taxon>
    </lineage>
</organism>
<dbReference type="EMBL" id="KN837121">
    <property type="protein sequence ID" value="KIJ43725.1"/>
    <property type="molecule type" value="Genomic_DNA"/>
</dbReference>
<dbReference type="PANTHER" id="PTHR24185:SF1">
    <property type="entry name" value="CALCIUM-INDEPENDENT PHOSPHOLIPASE A2-GAMMA"/>
    <property type="match status" value="1"/>
</dbReference>
<feature type="domain" description="PNPLA" evidence="5">
    <location>
        <begin position="390"/>
        <end position="603"/>
    </location>
</feature>
<dbReference type="GO" id="GO:0016042">
    <property type="term" value="P:lipid catabolic process"/>
    <property type="evidence" value="ECO:0007669"/>
    <property type="project" value="UniProtKB-UniRule"/>
</dbReference>
<dbReference type="AlphaFoldDB" id="A0A0C9VXR9"/>
<keyword evidence="7" id="KW-1185">Reference proteome</keyword>
<dbReference type="HOGENOM" id="CLU_022435_0_0_1"/>
<evidence type="ECO:0000256" key="2">
    <source>
        <dbReference type="ARBA" id="ARBA00022963"/>
    </source>
</evidence>
<proteinExistence type="predicted"/>
<keyword evidence="2 4" id="KW-0442">Lipid degradation</keyword>
<dbReference type="Proteomes" id="UP000054279">
    <property type="component" value="Unassembled WGS sequence"/>
</dbReference>
<dbReference type="PROSITE" id="PS51635">
    <property type="entry name" value="PNPLA"/>
    <property type="match status" value="1"/>
</dbReference>